<sequence>MYFFGGGGVTFVQISSWLEAGPMPLPTPLSAELCFWECRDQIAKLSRLPALTHRQWLIDAQERPNGGFSIFSFCCKPHLRISEPSDILGFQSKQATVVKGYVSVDLSRAKASKTSSQMCKT</sequence>
<evidence type="ECO:0000313" key="1">
    <source>
        <dbReference type="EMBL" id="LAB19032.1"/>
    </source>
</evidence>
<organism evidence="1">
    <name type="scientific">Micrurus spixii</name>
    <name type="common">Amazon coral snake</name>
    <dbReference type="NCBI Taxonomy" id="129469"/>
    <lineage>
        <taxon>Eukaryota</taxon>
        <taxon>Metazoa</taxon>
        <taxon>Chordata</taxon>
        <taxon>Craniata</taxon>
        <taxon>Vertebrata</taxon>
        <taxon>Euteleostomi</taxon>
        <taxon>Lepidosauria</taxon>
        <taxon>Squamata</taxon>
        <taxon>Bifurcata</taxon>
        <taxon>Unidentata</taxon>
        <taxon>Episquamata</taxon>
        <taxon>Toxicofera</taxon>
        <taxon>Serpentes</taxon>
        <taxon>Colubroidea</taxon>
        <taxon>Elapidae</taxon>
        <taxon>Elapinae</taxon>
        <taxon>Micrurus</taxon>
    </lineage>
</organism>
<protein>
    <submittedName>
        <fullName evidence="1">Uncharacterized protein</fullName>
    </submittedName>
</protein>
<reference evidence="1" key="1">
    <citation type="submission" date="2017-07" db="EMBL/GenBank/DDBJ databases">
        <authorList>
            <person name="Mikheyev A."/>
            <person name="Grau M."/>
        </authorList>
    </citation>
    <scope>NUCLEOTIDE SEQUENCE</scope>
    <source>
        <tissue evidence="1">Venom_gland</tissue>
    </source>
</reference>
<dbReference type="AlphaFoldDB" id="A0A2D4LDD0"/>
<reference evidence="1" key="2">
    <citation type="submission" date="2017-11" db="EMBL/GenBank/DDBJ databases">
        <title>Coralsnake Venomics: Analyses of Venom Gland Transcriptomes and Proteomes of Six Brazilian Taxa.</title>
        <authorList>
            <person name="Aird S.D."/>
            <person name="Jorge da Silva N."/>
            <person name="Qiu L."/>
            <person name="Villar-Briones A."/>
            <person name="Aparecida-Saddi V."/>
            <person name="Campos-Telles M.P."/>
            <person name="Grau M."/>
            <person name="Mikheyev A.S."/>
        </authorList>
    </citation>
    <scope>NUCLEOTIDE SEQUENCE</scope>
    <source>
        <tissue evidence="1">Venom_gland</tissue>
    </source>
</reference>
<name>A0A2D4LDD0_9SAUR</name>
<dbReference type="EMBL" id="IACM01008202">
    <property type="protein sequence ID" value="LAB19032.1"/>
    <property type="molecule type" value="Transcribed_RNA"/>
</dbReference>
<proteinExistence type="predicted"/>
<accession>A0A2D4LDD0</accession>